<keyword evidence="9" id="KW-0812">Transmembrane</keyword>
<evidence type="ECO:0000313" key="12">
    <source>
        <dbReference type="EMBL" id="SAT31049.1"/>
    </source>
</evidence>
<dbReference type="GO" id="GO:0000155">
    <property type="term" value="F:phosphorelay sensor kinase activity"/>
    <property type="evidence" value="ECO:0007669"/>
    <property type="project" value="InterPro"/>
</dbReference>
<keyword evidence="10" id="KW-0732">Signal</keyword>
<evidence type="ECO:0000313" key="14">
    <source>
        <dbReference type="Proteomes" id="UP000077826"/>
    </source>
</evidence>
<dbReference type="Pfam" id="PF00512">
    <property type="entry name" value="HisKA"/>
    <property type="match status" value="1"/>
</dbReference>
<feature type="chain" id="PRO_5019843278" description="histidine kinase" evidence="10">
    <location>
        <begin position="23"/>
        <end position="582"/>
    </location>
</feature>
<evidence type="ECO:0000256" key="4">
    <source>
        <dbReference type="ARBA" id="ARBA00022679"/>
    </source>
</evidence>
<dbReference type="PANTHER" id="PTHR43065">
    <property type="entry name" value="SENSOR HISTIDINE KINASE"/>
    <property type="match status" value="1"/>
</dbReference>
<feature type="domain" description="Histidine kinase" evidence="11">
    <location>
        <begin position="360"/>
        <end position="576"/>
    </location>
</feature>
<dbReference type="AlphaFoldDB" id="A0A486V4R8"/>
<evidence type="ECO:0000256" key="3">
    <source>
        <dbReference type="ARBA" id="ARBA00022553"/>
    </source>
</evidence>
<feature type="signal peptide" evidence="10">
    <location>
        <begin position="1"/>
        <end position="22"/>
    </location>
</feature>
<accession>A0A486V4R8</accession>
<keyword evidence="5" id="KW-0547">Nucleotide-binding</keyword>
<proteinExistence type="predicted"/>
<reference evidence="13" key="1">
    <citation type="submission" date="2019-03" db="EMBL/GenBank/DDBJ databases">
        <authorList>
            <consortium name="Pathogen Informatics"/>
        </authorList>
    </citation>
    <scope>NUCLEOTIDE SEQUENCE</scope>
    <source>
        <strain evidence="13">5012STDY7626358</strain>
        <strain evidence="14">k480</strain>
        <strain evidence="12">K480</strain>
    </source>
</reference>
<evidence type="ECO:0000256" key="2">
    <source>
        <dbReference type="ARBA" id="ARBA00012438"/>
    </source>
</evidence>
<keyword evidence="9" id="KW-1133">Transmembrane helix</keyword>
<keyword evidence="3" id="KW-0597">Phosphoprotein</keyword>
<organism evidence="13">
    <name type="scientific">Klebsiella pneumoniae</name>
    <dbReference type="NCBI Taxonomy" id="573"/>
    <lineage>
        <taxon>Bacteria</taxon>
        <taxon>Pseudomonadati</taxon>
        <taxon>Pseudomonadota</taxon>
        <taxon>Gammaproteobacteria</taxon>
        <taxon>Enterobacterales</taxon>
        <taxon>Enterobacteriaceae</taxon>
        <taxon>Klebsiella/Raoultella group</taxon>
        <taxon>Klebsiella</taxon>
        <taxon>Klebsiella pneumoniae complex</taxon>
    </lineage>
</organism>
<keyword evidence="4 13" id="KW-0808">Transferase</keyword>
<dbReference type="Proteomes" id="UP000077826">
    <property type="component" value="Unassembled WGS sequence"/>
</dbReference>
<dbReference type="Gene3D" id="3.30.565.10">
    <property type="entry name" value="Histidine kinase-like ATPase, C-terminal domain"/>
    <property type="match status" value="1"/>
</dbReference>
<comment type="catalytic activity">
    <reaction evidence="1">
        <text>ATP + protein L-histidine = ADP + protein N-phospho-L-histidine.</text>
        <dbReference type="EC" id="2.7.13.3"/>
    </reaction>
</comment>
<dbReference type="CDD" id="cd00082">
    <property type="entry name" value="HisKA"/>
    <property type="match status" value="1"/>
</dbReference>
<dbReference type="SUPFAM" id="SSF53850">
    <property type="entry name" value="Periplasmic binding protein-like II"/>
    <property type="match status" value="1"/>
</dbReference>
<keyword evidence="7" id="KW-0067">ATP-binding</keyword>
<dbReference type="InterPro" id="IPR003594">
    <property type="entry name" value="HATPase_dom"/>
</dbReference>
<dbReference type="Gene3D" id="1.10.287.130">
    <property type="match status" value="1"/>
</dbReference>
<dbReference type="InterPro" id="IPR003661">
    <property type="entry name" value="HisK_dim/P_dom"/>
</dbReference>
<dbReference type="GO" id="GO:0005524">
    <property type="term" value="F:ATP binding"/>
    <property type="evidence" value="ECO:0007669"/>
    <property type="project" value="UniProtKB-KW"/>
</dbReference>
<dbReference type="EMBL" id="CAAHDD010000019">
    <property type="protein sequence ID" value="VGM45731.1"/>
    <property type="molecule type" value="Genomic_DNA"/>
</dbReference>
<dbReference type="InterPro" id="IPR036890">
    <property type="entry name" value="HATPase_C_sf"/>
</dbReference>
<evidence type="ECO:0000256" key="1">
    <source>
        <dbReference type="ARBA" id="ARBA00000085"/>
    </source>
</evidence>
<keyword evidence="8" id="KW-0902">Two-component regulatory system</keyword>
<dbReference type="SUPFAM" id="SSF47384">
    <property type="entry name" value="Homodimeric domain of signal transducing histidine kinase"/>
    <property type="match status" value="1"/>
</dbReference>
<dbReference type="PROSITE" id="PS50109">
    <property type="entry name" value="HIS_KIN"/>
    <property type="match status" value="1"/>
</dbReference>
<evidence type="ECO:0000256" key="5">
    <source>
        <dbReference type="ARBA" id="ARBA00022741"/>
    </source>
</evidence>
<dbReference type="EC" id="2.7.13.3" evidence="2"/>
<dbReference type="Pfam" id="PF02518">
    <property type="entry name" value="HATPase_c"/>
    <property type="match status" value="1"/>
</dbReference>
<name>A0A486V4R8_KLEPN</name>
<evidence type="ECO:0000256" key="6">
    <source>
        <dbReference type="ARBA" id="ARBA00022777"/>
    </source>
</evidence>
<evidence type="ECO:0000256" key="10">
    <source>
        <dbReference type="SAM" id="SignalP"/>
    </source>
</evidence>
<evidence type="ECO:0000313" key="13">
    <source>
        <dbReference type="EMBL" id="VGM45731.1"/>
    </source>
</evidence>
<dbReference type="NCBIfam" id="NF040750">
    <property type="entry name" value="tetrathio_HK"/>
    <property type="match status" value="1"/>
</dbReference>
<evidence type="ECO:0000256" key="8">
    <source>
        <dbReference type="ARBA" id="ARBA00023012"/>
    </source>
</evidence>
<gene>
    <name evidence="13" type="primary">fixL</name>
    <name evidence="12" type="ORF">SAMEA2273558_03845</name>
    <name evidence="13" type="ORF">SAMEA4873559_05077</name>
</gene>
<keyword evidence="9" id="KW-0472">Membrane</keyword>
<dbReference type="EMBL" id="FLDK01000009">
    <property type="protein sequence ID" value="SAT31049.1"/>
    <property type="molecule type" value="Genomic_DNA"/>
</dbReference>
<dbReference type="InterPro" id="IPR036097">
    <property type="entry name" value="HisK_dim/P_sf"/>
</dbReference>
<protein>
    <recommendedName>
        <fullName evidence="2">histidine kinase</fullName>
        <ecNumber evidence="2">2.7.13.3</ecNumber>
    </recommendedName>
</protein>
<dbReference type="SMART" id="SM00387">
    <property type="entry name" value="HATPase_c"/>
    <property type="match status" value="1"/>
</dbReference>
<keyword evidence="6 13" id="KW-0418">Kinase</keyword>
<evidence type="ECO:0000256" key="9">
    <source>
        <dbReference type="SAM" id="Phobius"/>
    </source>
</evidence>
<sequence length="582" mass="64445">MERVAKILILLLITAHATCIHAADWTVGILALRGEKETLRHWQPLVDSLNSAVTGAHFHLLPLDLNGMREAVNNGTIQFVLTNQAQFVQLNSSFHLRWLASLRSDTSVNSMAAGSAILVRQDSPFHHAPDLAGKTLGAVDEQAFGGYLLGYRELIDAGLQVDEQANIRFVGFPADALLYLLRENVVQAAIVPVCLLENMDREGLINKNLFRALLEKETSFPCMTSTALYPDWSFAAMPGVDDKIADAVARDLLIATQTSALRWGAPASTRQTESLLREVNRHPEQQRFWQNLVDWLHQHKIALGTIVLLAILLIANYAWVMMLVKKRGKRLDAVNQKLRKQQHALEQARQMSVLGEMASGFAHELNQPLSAIRMYAQGGMNYLSRDTNNITLEKALTHIELQAERCGLIIKHLREWANPSEPGREVVSSSPVDVTHTIRHVLALLQLNNDSPRIKIHINSAQGCMLFLPPVLLEQVLANVILNAVQAGASQLWFDFRSEGKKKCIILQDDAGGISSEQFSDLFVPFHSSKQAGMGLGLVICQRLLRKVNSDISVRNDYAPDGSAGAVVTLTFPDDEQNGIAQ</sequence>
<evidence type="ECO:0000256" key="7">
    <source>
        <dbReference type="ARBA" id="ARBA00022840"/>
    </source>
</evidence>
<evidence type="ECO:0000259" key="11">
    <source>
        <dbReference type="PROSITE" id="PS50109"/>
    </source>
</evidence>
<dbReference type="InterPro" id="IPR053527">
    <property type="entry name" value="Tetrathionate_sensor_kinase"/>
</dbReference>
<dbReference type="Pfam" id="PF12974">
    <property type="entry name" value="Phosphonate-bd"/>
    <property type="match status" value="1"/>
</dbReference>
<dbReference type="PANTHER" id="PTHR43065:SF10">
    <property type="entry name" value="PEROXIDE STRESS-ACTIVATED HISTIDINE KINASE MAK3"/>
    <property type="match status" value="1"/>
</dbReference>
<dbReference type="RefSeq" id="WP_033128593.1">
    <property type="nucleotide sequence ID" value="NZ_CABGUO010000018.1"/>
</dbReference>
<dbReference type="SUPFAM" id="SSF55874">
    <property type="entry name" value="ATPase domain of HSP90 chaperone/DNA topoisomerase II/histidine kinase"/>
    <property type="match status" value="1"/>
</dbReference>
<dbReference type="Gene3D" id="3.40.190.10">
    <property type="entry name" value="Periplasmic binding protein-like II"/>
    <property type="match status" value="2"/>
</dbReference>
<dbReference type="InterPro" id="IPR005467">
    <property type="entry name" value="His_kinase_dom"/>
</dbReference>
<feature type="transmembrane region" description="Helical" evidence="9">
    <location>
        <begin position="301"/>
        <end position="320"/>
    </location>
</feature>
<dbReference type="SMART" id="SM00388">
    <property type="entry name" value="HisKA"/>
    <property type="match status" value="1"/>
</dbReference>